<sequence>MNSYYPEMEFVKKQNGCVIRPAKAARKTRILVAVPVAFVSLLMVITAVSAGIAGAPLRQIASFAVLAVVCCAIVLRNFSEDTIFIDQGAGTVLFELGMPFLKNRIVLEISRIKNVSLSNQRAKDRHSEFYVYSLDIIDTEDRAYRVLQSLNYGSALTEKAAALGGILGVPAEDRHDTDGSEIYRERMV</sequence>
<evidence type="ECO:0000313" key="3">
    <source>
        <dbReference type="Proteomes" id="UP000595917"/>
    </source>
</evidence>
<keyword evidence="1" id="KW-1133">Transmembrane helix</keyword>
<proteinExistence type="predicted"/>
<keyword evidence="1" id="KW-0472">Membrane</keyword>
<feature type="transmembrane region" description="Helical" evidence="1">
    <location>
        <begin position="60"/>
        <end position="78"/>
    </location>
</feature>
<keyword evidence="3" id="KW-1185">Reference proteome</keyword>
<name>A0A7T7XQ22_9SPIR</name>
<protein>
    <submittedName>
        <fullName evidence="2">Uncharacterized protein</fullName>
    </submittedName>
</protein>
<gene>
    <name evidence="2" type="ORF">JFL75_05760</name>
</gene>
<organism evidence="2 3">
    <name type="scientific">Breznakiella homolactica</name>
    <dbReference type="NCBI Taxonomy" id="2798577"/>
    <lineage>
        <taxon>Bacteria</taxon>
        <taxon>Pseudomonadati</taxon>
        <taxon>Spirochaetota</taxon>
        <taxon>Spirochaetia</taxon>
        <taxon>Spirochaetales</taxon>
        <taxon>Breznakiellaceae</taxon>
        <taxon>Breznakiella</taxon>
    </lineage>
</organism>
<dbReference type="RefSeq" id="WP_215627728.1">
    <property type="nucleotide sequence ID" value="NZ_CP067089.2"/>
</dbReference>
<reference evidence="2" key="1">
    <citation type="submission" date="2021-01" db="EMBL/GenBank/DDBJ databases">
        <title>Description of Breznakiella homolactica.</title>
        <authorList>
            <person name="Song Y."/>
            <person name="Brune A."/>
        </authorList>
    </citation>
    <scope>NUCLEOTIDE SEQUENCE</scope>
    <source>
        <strain evidence="2">RmG30</strain>
    </source>
</reference>
<feature type="transmembrane region" description="Helical" evidence="1">
    <location>
        <begin position="30"/>
        <end position="54"/>
    </location>
</feature>
<accession>A0A7T7XQ22</accession>
<evidence type="ECO:0000313" key="2">
    <source>
        <dbReference type="EMBL" id="QQO10424.1"/>
    </source>
</evidence>
<evidence type="ECO:0000256" key="1">
    <source>
        <dbReference type="SAM" id="Phobius"/>
    </source>
</evidence>
<dbReference type="KEGG" id="bhc:JFL75_05760"/>
<dbReference type="EMBL" id="CP067089">
    <property type="protein sequence ID" value="QQO10424.1"/>
    <property type="molecule type" value="Genomic_DNA"/>
</dbReference>
<dbReference type="AlphaFoldDB" id="A0A7T7XQ22"/>
<keyword evidence="1" id="KW-0812">Transmembrane</keyword>
<dbReference type="Proteomes" id="UP000595917">
    <property type="component" value="Chromosome"/>
</dbReference>